<comment type="caution">
    <text evidence="1">The sequence shown here is derived from an EMBL/GenBank/DDBJ whole genome shotgun (WGS) entry which is preliminary data.</text>
</comment>
<sequence length="53" mass="5852">MRKPDLVLDRVVVALTKLGKMTLLKKILSQPIATKMDVLASLPVCIYILSNVT</sequence>
<accession>A0AAP0JG22</accession>
<dbReference type="Proteomes" id="UP001419268">
    <property type="component" value="Unassembled WGS sequence"/>
</dbReference>
<dbReference type="EMBL" id="JBBNAG010000005">
    <property type="protein sequence ID" value="KAK9133423.1"/>
    <property type="molecule type" value="Genomic_DNA"/>
</dbReference>
<evidence type="ECO:0000313" key="1">
    <source>
        <dbReference type="EMBL" id="KAK9133423.1"/>
    </source>
</evidence>
<keyword evidence="2" id="KW-1185">Reference proteome</keyword>
<dbReference type="AlphaFoldDB" id="A0AAP0JG22"/>
<organism evidence="1 2">
    <name type="scientific">Stephania cephalantha</name>
    <dbReference type="NCBI Taxonomy" id="152367"/>
    <lineage>
        <taxon>Eukaryota</taxon>
        <taxon>Viridiplantae</taxon>
        <taxon>Streptophyta</taxon>
        <taxon>Embryophyta</taxon>
        <taxon>Tracheophyta</taxon>
        <taxon>Spermatophyta</taxon>
        <taxon>Magnoliopsida</taxon>
        <taxon>Ranunculales</taxon>
        <taxon>Menispermaceae</taxon>
        <taxon>Menispermoideae</taxon>
        <taxon>Cissampelideae</taxon>
        <taxon>Stephania</taxon>
    </lineage>
</organism>
<name>A0AAP0JG22_9MAGN</name>
<evidence type="ECO:0000313" key="2">
    <source>
        <dbReference type="Proteomes" id="UP001419268"/>
    </source>
</evidence>
<protein>
    <submittedName>
        <fullName evidence="1">Uncharacterized protein</fullName>
    </submittedName>
</protein>
<reference evidence="1 2" key="1">
    <citation type="submission" date="2024-01" db="EMBL/GenBank/DDBJ databases">
        <title>Genome assemblies of Stephania.</title>
        <authorList>
            <person name="Yang L."/>
        </authorList>
    </citation>
    <scope>NUCLEOTIDE SEQUENCE [LARGE SCALE GENOMIC DNA]</scope>
    <source>
        <strain evidence="1">JXDWG</strain>
        <tissue evidence="1">Leaf</tissue>
    </source>
</reference>
<gene>
    <name evidence="1" type="ORF">Scep_012951</name>
</gene>
<proteinExistence type="predicted"/>